<dbReference type="AlphaFoldDB" id="L7UHG2"/>
<protein>
    <recommendedName>
        <fullName evidence="5">Nicotinamidase</fullName>
    </recommendedName>
</protein>
<evidence type="ECO:0000256" key="2">
    <source>
        <dbReference type="ARBA" id="ARBA00022801"/>
    </source>
</evidence>
<dbReference type="EMBL" id="CP004025">
    <property type="protein sequence ID" value="AGC47438.1"/>
    <property type="molecule type" value="Genomic_DNA"/>
</dbReference>
<name>L7UHG2_MYXSD</name>
<dbReference type="RefSeq" id="WP_015351693.1">
    <property type="nucleotide sequence ID" value="NC_020126.1"/>
</dbReference>
<dbReference type="GO" id="GO:0016787">
    <property type="term" value="F:hydrolase activity"/>
    <property type="evidence" value="ECO:0007669"/>
    <property type="project" value="UniProtKB-KW"/>
</dbReference>
<keyword evidence="4" id="KW-1185">Reference proteome</keyword>
<evidence type="ECO:0000313" key="3">
    <source>
        <dbReference type="EMBL" id="AGC47438.1"/>
    </source>
</evidence>
<dbReference type="PANTHER" id="PTHR11080:SF2">
    <property type="entry name" value="LD05707P"/>
    <property type="match status" value="1"/>
</dbReference>
<dbReference type="eggNOG" id="COG1335">
    <property type="taxonomic scope" value="Bacteria"/>
</dbReference>
<dbReference type="STRING" id="1278073.MYSTI_06165"/>
<proteinExistence type="inferred from homology"/>
<keyword evidence="2" id="KW-0378">Hydrolase</keyword>
<organism evidence="3 4">
    <name type="scientific">Myxococcus stipitatus (strain DSM 14675 / JCM 12634 / Mx s8)</name>
    <dbReference type="NCBI Taxonomy" id="1278073"/>
    <lineage>
        <taxon>Bacteria</taxon>
        <taxon>Pseudomonadati</taxon>
        <taxon>Myxococcota</taxon>
        <taxon>Myxococcia</taxon>
        <taxon>Myxococcales</taxon>
        <taxon>Cystobacterineae</taxon>
        <taxon>Myxococcaceae</taxon>
        <taxon>Myxococcus</taxon>
    </lineage>
</organism>
<gene>
    <name evidence="3" type="ordered locus">MYSTI_06165</name>
</gene>
<evidence type="ECO:0008006" key="5">
    <source>
        <dbReference type="Google" id="ProtNLM"/>
    </source>
</evidence>
<dbReference type="PATRIC" id="fig|1278073.3.peg.6253"/>
<comment type="similarity">
    <text evidence="1">Belongs to the isochorismatase family.</text>
</comment>
<dbReference type="SUPFAM" id="SSF52499">
    <property type="entry name" value="Isochorismatase-like hydrolases"/>
    <property type="match status" value="1"/>
</dbReference>
<dbReference type="Proteomes" id="UP000011131">
    <property type="component" value="Chromosome"/>
</dbReference>
<accession>L7UHG2</accession>
<dbReference type="KEGG" id="msd:MYSTI_06165"/>
<dbReference type="PANTHER" id="PTHR11080">
    <property type="entry name" value="PYRAZINAMIDASE/NICOTINAMIDASE"/>
    <property type="match status" value="1"/>
</dbReference>
<reference evidence="3 4" key="1">
    <citation type="journal article" date="2013" name="Genome Announc.">
        <title>Complete genome sequence of Myxococcus stipitatus strain DSM 14675, a fruiting myxobacterium.</title>
        <authorList>
            <person name="Huntley S."/>
            <person name="Kneip S."/>
            <person name="Treuner-Lange A."/>
            <person name="Sogaard-Andersen L."/>
        </authorList>
    </citation>
    <scope>NUCLEOTIDE SEQUENCE [LARGE SCALE GENOMIC DNA]</scope>
    <source>
        <strain evidence="4">DSM 14675 / JCM 12634 / Mx s8</strain>
    </source>
</reference>
<dbReference type="InterPro" id="IPR036380">
    <property type="entry name" value="Isochorismatase-like_sf"/>
</dbReference>
<dbReference type="HOGENOM" id="CLU_067099_0_0_7"/>
<dbReference type="Gene3D" id="3.40.50.850">
    <property type="entry name" value="Isochorismatase-like"/>
    <property type="match status" value="1"/>
</dbReference>
<evidence type="ECO:0000256" key="1">
    <source>
        <dbReference type="ARBA" id="ARBA00006336"/>
    </source>
</evidence>
<evidence type="ECO:0000313" key="4">
    <source>
        <dbReference type="Proteomes" id="UP000011131"/>
    </source>
</evidence>
<dbReference type="OrthoDB" id="9791276at2"/>
<dbReference type="InterPro" id="IPR052347">
    <property type="entry name" value="Isochorismatase_Nicotinamidase"/>
</dbReference>
<sequence length="323" mass="36655">MPLPIPRFHDDARAGQLYLERTGEVAAEARRYAVEHGLRPAREDRVRVAAFGIDVQVGFCIPGASLFVPGAVEDTQRSLRWLYSHLDRLTELVFSLDTHRVFQIFHPAWWRDAEGHPPAPFTNISAAEVRAGRWRATRFPEESLEYCERLEAQGRYVLTVWPFHALLGGVSHALVPAFYEASAFHAIARDTATHFELKGEHPLTENYSVLSPEVTEVKGQRVGEFNTRLFERLMTFDRIYVFGQAKSHCVLSTLRDLRTHIEKTDRSRMGRVHILVDTMSPVPAPPLDPLPPSVDFPRLADEGIDELRRAGMKVVRTTDPLDV</sequence>